<protein>
    <submittedName>
        <fullName evidence="4">SDR family NAD(P)-dependent oxidoreductase</fullName>
    </submittedName>
</protein>
<reference evidence="4 5" key="1">
    <citation type="submission" date="2019-05" db="EMBL/GenBank/DDBJ databases">
        <title>Draft genome sequence of Nonomuraea zeae DSM 100528.</title>
        <authorList>
            <person name="Saricaoglu S."/>
            <person name="Isik K."/>
        </authorList>
    </citation>
    <scope>NUCLEOTIDE SEQUENCE [LARGE SCALE GENOMIC DNA]</scope>
    <source>
        <strain evidence="4 5">DSM 100528</strain>
    </source>
</reference>
<dbReference type="InterPro" id="IPR036291">
    <property type="entry name" value="NAD(P)-bd_dom_sf"/>
</dbReference>
<name>A0A5S4GUJ6_9ACTN</name>
<evidence type="ECO:0000313" key="5">
    <source>
        <dbReference type="Proteomes" id="UP000306628"/>
    </source>
</evidence>
<organism evidence="4 5">
    <name type="scientific">Nonomuraea zeae</name>
    <dbReference type="NCBI Taxonomy" id="1642303"/>
    <lineage>
        <taxon>Bacteria</taxon>
        <taxon>Bacillati</taxon>
        <taxon>Actinomycetota</taxon>
        <taxon>Actinomycetes</taxon>
        <taxon>Streptosporangiales</taxon>
        <taxon>Streptosporangiaceae</taxon>
        <taxon>Nonomuraea</taxon>
    </lineage>
</organism>
<dbReference type="OrthoDB" id="3178062at2"/>
<dbReference type="PRINTS" id="PR00081">
    <property type="entry name" value="GDHRDH"/>
</dbReference>
<dbReference type="PANTHER" id="PTHR44169">
    <property type="entry name" value="NADPH-DEPENDENT 1-ACYLDIHYDROXYACETONE PHOSPHATE REDUCTASE"/>
    <property type="match status" value="1"/>
</dbReference>
<dbReference type="SUPFAM" id="SSF51735">
    <property type="entry name" value="NAD(P)-binding Rossmann-fold domains"/>
    <property type="match status" value="1"/>
</dbReference>
<evidence type="ECO:0000256" key="2">
    <source>
        <dbReference type="ARBA" id="ARBA00023002"/>
    </source>
</evidence>
<evidence type="ECO:0000256" key="1">
    <source>
        <dbReference type="ARBA" id="ARBA00006484"/>
    </source>
</evidence>
<gene>
    <name evidence="4" type="ORF">ETD85_10215</name>
</gene>
<dbReference type="GO" id="GO:0016491">
    <property type="term" value="F:oxidoreductase activity"/>
    <property type="evidence" value="ECO:0007669"/>
    <property type="project" value="UniProtKB-KW"/>
</dbReference>
<dbReference type="PRINTS" id="PR00080">
    <property type="entry name" value="SDRFAMILY"/>
</dbReference>
<accession>A0A5S4GUJ6</accession>
<dbReference type="AlphaFoldDB" id="A0A5S4GUJ6"/>
<comment type="caution">
    <text evidence="4">The sequence shown here is derived from an EMBL/GenBank/DDBJ whole genome shotgun (WGS) entry which is preliminary data.</text>
</comment>
<proteinExistence type="inferred from homology"/>
<dbReference type="NCBIfam" id="NF004826">
    <property type="entry name" value="PRK06182.1"/>
    <property type="match status" value="1"/>
</dbReference>
<dbReference type="Gene3D" id="3.40.50.720">
    <property type="entry name" value="NAD(P)-binding Rossmann-like Domain"/>
    <property type="match status" value="1"/>
</dbReference>
<dbReference type="Pfam" id="PF00106">
    <property type="entry name" value="adh_short"/>
    <property type="match status" value="1"/>
</dbReference>
<dbReference type="PANTHER" id="PTHR44169:SF6">
    <property type="entry name" value="NADPH-DEPENDENT 1-ACYLDIHYDROXYACETONE PHOSPHATE REDUCTASE"/>
    <property type="match status" value="1"/>
</dbReference>
<dbReference type="CDD" id="cd05374">
    <property type="entry name" value="17beta-HSD-like_SDR_c"/>
    <property type="match status" value="1"/>
</dbReference>
<dbReference type="Proteomes" id="UP000306628">
    <property type="component" value="Unassembled WGS sequence"/>
</dbReference>
<evidence type="ECO:0000256" key="3">
    <source>
        <dbReference type="RuleBase" id="RU000363"/>
    </source>
</evidence>
<sequence length="273" mass="29748">MPGKVCLVTGASAGIGRAIALELLRAGHTVYGLARRVERMEEIRAAGGHPIGMDVTREGDLDRVVRTVLAERGRIDVLVNNAGTAVHGATEEVPLDRARRVFEVNLFGLAALTHRVLPGMRARRSGTIVNISSIGGEITLPMGAWYYASKHALEAYSDTLRQEVRRFGVRVVVVQPGIIRTGFEDDTPRDLREISGRGPYAETAEWMARRAEEATGPGSKGSDPAVVARCVSDVVAAADPKPRYSVGYLADLLLWVNRLLPDRLYDKLVTRRA</sequence>
<keyword evidence="2" id="KW-0560">Oxidoreductase</keyword>
<evidence type="ECO:0000313" key="4">
    <source>
        <dbReference type="EMBL" id="TMR36628.1"/>
    </source>
</evidence>
<comment type="similarity">
    <text evidence="1 3">Belongs to the short-chain dehydrogenases/reductases (SDR) family.</text>
</comment>
<dbReference type="InterPro" id="IPR002347">
    <property type="entry name" value="SDR_fam"/>
</dbReference>
<keyword evidence="5" id="KW-1185">Reference proteome</keyword>
<dbReference type="EMBL" id="VCKX01000023">
    <property type="protein sequence ID" value="TMR36628.1"/>
    <property type="molecule type" value="Genomic_DNA"/>
</dbReference>